<feature type="domain" description="Ig-like" evidence="1">
    <location>
        <begin position="284"/>
        <end position="373"/>
    </location>
</feature>
<dbReference type="OrthoDB" id="4268at10239"/>
<dbReference type="InterPro" id="IPR007110">
    <property type="entry name" value="Ig-like_dom"/>
</dbReference>
<dbReference type="RefSeq" id="YP_009222318.1">
    <property type="nucleotide sequence ID" value="NC_029058.1"/>
</dbReference>
<gene>
    <name evidence="2" type="ORF">LfeInf_080</name>
</gene>
<name>A0A0A7NNN4_9CAUD</name>
<accession>A0A0A7NNN4</accession>
<reference evidence="2 3" key="2">
    <citation type="journal article" date="2015" name="Biotechnol. Biofuels">
        <title>Bacteriophage application restores ethanol fermentation characteristics disrupted by Lactobacillus fermentum.</title>
        <authorList>
            <person name="Liu M."/>
            <person name="Bischoff K.M."/>
            <person name="Gill J.J."/>
            <person name="Mire-Criscione M.D."/>
            <person name="Berry J.D."/>
            <person name="Young R."/>
            <person name="Summer E.J."/>
        </authorList>
    </citation>
    <scope>NUCLEOTIDE SEQUENCE [LARGE SCALE GENOMIC DNA]</scope>
</reference>
<dbReference type="GeneID" id="26793868"/>
<dbReference type="EMBL" id="KP054477">
    <property type="protein sequence ID" value="AIZ94706.1"/>
    <property type="molecule type" value="Genomic_DNA"/>
</dbReference>
<organism evidence="2 3">
    <name type="scientific">Lactobacillus phage LfeInf</name>
    <dbReference type="NCBI Taxonomy" id="1567484"/>
    <lineage>
        <taxon>Viruses</taxon>
        <taxon>Duplodnaviria</taxon>
        <taxon>Heunggongvirae</taxon>
        <taxon>Uroviricota</taxon>
        <taxon>Caudoviricetes</taxon>
        <taxon>Herelleviridae</taxon>
        <taxon>Hopescreekvirus</taxon>
        <taxon>Hopescreekvirus LfeInf</taxon>
    </lineage>
</organism>
<dbReference type="PROSITE" id="PS50835">
    <property type="entry name" value="IG_LIKE"/>
    <property type="match status" value="1"/>
</dbReference>
<evidence type="ECO:0000313" key="2">
    <source>
        <dbReference type="EMBL" id="AIZ94706.1"/>
    </source>
</evidence>
<dbReference type="KEGG" id="vg:26793868"/>
<keyword evidence="3" id="KW-1185">Reference proteome</keyword>
<reference evidence="3" key="1">
    <citation type="submission" date="2014-10" db="EMBL/GenBank/DDBJ databases">
        <title>Characterization of Lactobacillus fermentum phage vB_S_LfeInf.</title>
        <authorList>
            <person name="Liu M."/>
            <person name="Gill J.J."/>
            <person name="Berry J."/>
            <person name="Young R.III."/>
            <person name="Summer E.J."/>
        </authorList>
    </citation>
    <scope>NUCLEOTIDE SEQUENCE [LARGE SCALE GENOMIC DNA]</scope>
</reference>
<evidence type="ECO:0000259" key="1">
    <source>
        <dbReference type="PROSITE" id="PS50835"/>
    </source>
</evidence>
<evidence type="ECO:0000313" key="3">
    <source>
        <dbReference type="Proteomes" id="UP000030922"/>
    </source>
</evidence>
<proteinExistence type="predicted"/>
<protein>
    <recommendedName>
        <fullName evidence="1">Ig-like domain-containing protein</fullName>
    </recommendedName>
</protein>
<dbReference type="Proteomes" id="UP000030922">
    <property type="component" value="Segment"/>
</dbReference>
<sequence length="373" mass="38597">MSIVSSGQITITNLSDGMQLNAFITASGVTTQTYDATAQTWSPSYATTPQVLKLNLTKAGSNDSVISGVAGNITWTRSDGTTTTTITSTTDTDNQYLSGSANSVLTTKVNVPIANSASRFTASGIWVDPNTGLNVPFSATLDLTVVQLAKSSVLANVYAGNGGAFYNSQPASLTVNADLYKGGQLSSGNNQIFFGYADSSVTTTSSNGYNSNLGLGWHLCTSSTTGQTPNVAPGTNTTSQGILTVLPTAITDAQSFKAVIIDEVGGTAGTAVSGIVTLLDYSDPITCTIDSTAGSIFKNGSGTTTLTCRVFQSGAEIDKAGKTYTYKWSQRDQNGVLNANFGGTGNQYKTGKTISVSASDVNIKAQYTCEVNQ</sequence>